<sequence>MSKGLKTKIFEIRNTIGKLIKDKENPFYHSAYFDINSLLDETHGFFETNKLLLTQPIKNGEVYSIIEDLETGDTMESSIPLPNIEDPQKIGSAITYYRRYTLKALLALSEEDDDANKASSKKKPVGKSQYDDKPWLNKTEFKSDKLTEDWKNVTNALSSGKCDMAYVYSKFKVNKDLKAELESIANKNGVPA</sequence>
<dbReference type="EMBL" id="JANDBC010000001">
    <property type="protein sequence ID" value="MCP9290039.1"/>
    <property type="molecule type" value="Genomic_DNA"/>
</dbReference>
<dbReference type="Proteomes" id="UP001139125">
    <property type="component" value="Unassembled WGS sequence"/>
</dbReference>
<accession>A0A9X2REZ7</accession>
<reference evidence="1" key="1">
    <citation type="submission" date="2022-06" db="EMBL/GenBank/DDBJ databases">
        <title>Gracilimonas sp. CAU 1638 isolated from sea sediment.</title>
        <authorList>
            <person name="Kim W."/>
        </authorList>
    </citation>
    <scope>NUCLEOTIDE SEQUENCE</scope>
    <source>
        <strain evidence="1">CAU 1638</strain>
    </source>
</reference>
<evidence type="ECO:0000313" key="1">
    <source>
        <dbReference type="EMBL" id="MCP9290039.1"/>
    </source>
</evidence>
<name>A0A9X2REZ7_9BACT</name>
<evidence type="ECO:0000313" key="2">
    <source>
        <dbReference type="Proteomes" id="UP001139125"/>
    </source>
</evidence>
<keyword evidence="2" id="KW-1185">Reference proteome</keyword>
<gene>
    <name evidence="1" type="ORF">NM125_00435</name>
</gene>
<dbReference type="Pfam" id="PF04404">
    <property type="entry name" value="ERF"/>
    <property type="match status" value="1"/>
</dbReference>
<comment type="caution">
    <text evidence="1">The sequence shown here is derived from an EMBL/GenBank/DDBJ whole genome shotgun (WGS) entry which is preliminary data.</text>
</comment>
<proteinExistence type="predicted"/>
<organism evidence="1 2">
    <name type="scientific">Gracilimonas sediminicola</name>
    <dbReference type="NCBI Taxonomy" id="2952158"/>
    <lineage>
        <taxon>Bacteria</taxon>
        <taxon>Pseudomonadati</taxon>
        <taxon>Balneolota</taxon>
        <taxon>Balneolia</taxon>
        <taxon>Balneolales</taxon>
        <taxon>Balneolaceae</taxon>
        <taxon>Gracilimonas</taxon>
    </lineage>
</organism>
<protein>
    <submittedName>
        <fullName evidence="1">ERF family protein</fullName>
    </submittedName>
</protein>
<dbReference type="AlphaFoldDB" id="A0A9X2REZ7"/>
<dbReference type="InterPro" id="IPR007499">
    <property type="entry name" value="ERF_bacteria_virus"/>
</dbReference>
<dbReference type="RefSeq" id="WP_255131745.1">
    <property type="nucleotide sequence ID" value="NZ_JANDBC010000001.1"/>
</dbReference>